<evidence type="ECO:0000313" key="6">
    <source>
        <dbReference type="Proteomes" id="UP000663505"/>
    </source>
</evidence>
<feature type="domain" description="HTH arsR-type" evidence="4">
    <location>
        <begin position="8"/>
        <end position="102"/>
    </location>
</feature>
<dbReference type="PANTHER" id="PTHR43132">
    <property type="entry name" value="ARSENICAL RESISTANCE OPERON REPRESSOR ARSR-RELATED"/>
    <property type="match status" value="1"/>
</dbReference>
<organism evidence="5 6">
    <name type="scientific">Alicyclobacillus mengziensis</name>
    <dbReference type="NCBI Taxonomy" id="2931921"/>
    <lineage>
        <taxon>Bacteria</taxon>
        <taxon>Bacillati</taxon>
        <taxon>Bacillota</taxon>
        <taxon>Bacilli</taxon>
        <taxon>Bacillales</taxon>
        <taxon>Alicyclobacillaceae</taxon>
        <taxon>Alicyclobacillus</taxon>
    </lineage>
</organism>
<dbReference type="InterPro" id="IPR036388">
    <property type="entry name" value="WH-like_DNA-bd_sf"/>
</dbReference>
<dbReference type="Gene3D" id="1.10.10.10">
    <property type="entry name" value="Winged helix-like DNA-binding domain superfamily/Winged helix DNA-binding domain"/>
    <property type="match status" value="1"/>
</dbReference>
<reference evidence="5 6" key="1">
    <citation type="submission" date="2021-02" db="EMBL/GenBank/DDBJ databases">
        <title>Alicyclobacillus curvatus sp. nov. and Alicyclobacillus mengziensis sp. nov., two acidophilic bacteria isolated from acid mine drainage.</title>
        <authorList>
            <person name="Huang Y."/>
        </authorList>
    </citation>
    <scope>NUCLEOTIDE SEQUENCE [LARGE SCALE GENOMIC DNA]</scope>
    <source>
        <strain evidence="5 6">S30H14</strain>
    </source>
</reference>
<keyword evidence="6" id="KW-1185">Reference proteome</keyword>
<evidence type="ECO:0000259" key="4">
    <source>
        <dbReference type="PROSITE" id="PS50987"/>
    </source>
</evidence>
<gene>
    <name evidence="5" type="ORF">JZ786_01755</name>
</gene>
<dbReference type="NCBIfam" id="NF033788">
    <property type="entry name" value="HTH_metalloreg"/>
    <property type="match status" value="1"/>
</dbReference>
<dbReference type="GO" id="GO:0003677">
    <property type="term" value="F:DNA binding"/>
    <property type="evidence" value="ECO:0007669"/>
    <property type="project" value="UniProtKB-KW"/>
</dbReference>
<dbReference type="InterPro" id="IPR011991">
    <property type="entry name" value="ArsR-like_HTH"/>
</dbReference>
<dbReference type="GO" id="GO:0003700">
    <property type="term" value="F:DNA-binding transcription factor activity"/>
    <property type="evidence" value="ECO:0007669"/>
    <property type="project" value="InterPro"/>
</dbReference>
<evidence type="ECO:0000256" key="1">
    <source>
        <dbReference type="ARBA" id="ARBA00023015"/>
    </source>
</evidence>
<dbReference type="PROSITE" id="PS50987">
    <property type="entry name" value="HTH_ARSR_2"/>
    <property type="match status" value="1"/>
</dbReference>
<dbReference type="SMART" id="SM00418">
    <property type="entry name" value="HTH_ARSR"/>
    <property type="match status" value="1"/>
</dbReference>
<evidence type="ECO:0000313" key="5">
    <source>
        <dbReference type="EMBL" id="QSO47797.1"/>
    </source>
</evidence>
<dbReference type="KEGG" id="afx:JZ786_01755"/>
<keyword evidence="3" id="KW-0804">Transcription</keyword>
<keyword evidence="2" id="KW-0238">DNA-binding</keyword>
<keyword evidence="1" id="KW-0805">Transcription regulation</keyword>
<protein>
    <submittedName>
        <fullName evidence="5">Winged helix-turn-helix transcriptional regulator</fullName>
    </submittedName>
</protein>
<evidence type="ECO:0000256" key="2">
    <source>
        <dbReference type="ARBA" id="ARBA00023125"/>
    </source>
</evidence>
<dbReference type="InterPro" id="IPR036390">
    <property type="entry name" value="WH_DNA-bd_sf"/>
</dbReference>
<sequence>MKIFKCIGGCILIDFKTQLFKTMGHPTRLRILELLRTGEKTVGELQQALDIDPSSVSQQLSVMRTRQLVDARKQGTSVYYTVRDELVFDIMDIARQIFQNQISTMQSMLTEPDELL</sequence>
<dbReference type="CDD" id="cd00090">
    <property type="entry name" value="HTH_ARSR"/>
    <property type="match status" value="1"/>
</dbReference>
<dbReference type="InterPro" id="IPR051011">
    <property type="entry name" value="Metal_resp_trans_reg"/>
</dbReference>
<name>A0A9X7VZM7_9BACL</name>
<accession>A0A9X7VZM7</accession>
<dbReference type="SUPFAM" id="SSF46785">
    <property type="entry name" value="Winged helix' DNA-binding domain"/>
    <property type="match status" value="1"/>
</dbReference>
<dbReference type="Proteomes" id="UP000663505">
    <property type="component" value="Chromosome"/>
</dbReference>
<dbReference type="InterPro" id="IPR001845">
    <property type="entry name" value="HTH_ArsR_DNA-bd_dom"/>
</dbReference>
<dbReference type="AlphaFoldDB" id="A0A9X7VZM7"/>
<proteinExistence type="predicted"/>
<evidence type="ECO:0000256" key="3">
    <source>
        <dbReference type="ARBA" id="ARBA00023163"/>
    </source>
</evidence>
<dbReference type="PANTHER" id="PTHR43132:SF2">
    <property type="entry name" value="ARSENICAL RESISTANCE OPERON REPRESSOR ARSR-RELATED"/>
    <property type="match status" value="1"/>
</dbReference>
<dbReference type="EMBL" id="CP071182">
    <property type="protein sequence ID" value="QSO47797.1"/>
    <property type="molecule type" value="Genomic_DNA"/>
</dbReference>
<dbReference type="PRINTS" id="PR00778">
    <property type="entry name" value="HTHARSR"/>
</dbReference>
<dbReference type="Pfam" id="PF01022">
    <property type="entry name" value="HTH_5"/>
    <property type="match status" value="1"/>
</dbReference>